<reference evidence="1 2" key="1">
    <citation type="submission" date="2019-03" db="EMBL/GenBank/DDBJ databases">
        <authorList>
            <person name="Kim H."/>
            <person name="Yu S.-M."/>
        </authorList>
    </citation>
    <scope>NUCLEOTIDE SEQUENCE [LARGE SCALE GENOMIC DNA]</scope>
    <source>
        <strain evidence="1 2">NBC122</strain>
    </source>
</reference>
<name>A0A4P6ZFV0_9FLAO</name>
<gene>
    <name evidence="1" type="ORF">NBC122_01666</name>
</gene>
<dbReference type="Proteomes" id="UP000294419">
    <property type="component" value="Chromosome"/>
</dbReference>
<dbReference type="KEGG" id="csal:NBC122_01666"/>
<dbReference type="EMBL" id="CP037954">
    <property type="protein sequence ID" value="QBO58481.1"/>
    <property type="molecule type" value="Genomic_DNA"/>
</dbReference>
<protein>
    <submittedName>
        <fullName evidence="1">Uncharacterized protein</fullName>
    </submittedName>
</protein>
<proteinExistence type="predicted"/>
<sequence>MICALYPYSGAVFFNHLVLRKETPFKPHCDPPIQIKHERMKKVGEKLFVVPENWIKKPFGFSPKDFDLTLVRLILSKSLKLKF</sequence>
<evidence type="ECO:0000313" key="1">
    <source>
        <dbReference type="EMBL" id="QBO58481.1"/>
    </source>
</evidence>
<organism evidence="1 2">
    <name type="scientific">Chryseobacterium salivictor</name>
    <dbReference type="NCBI Taxonomy" id="2547600"/>
    <lineage>
        <taxon>Bacteria</taxon>
        <taxon>Pseudomonadati</taxon>
        <taxon>Bacteroidota</taxon>
        <taxon>Flavobacteriia</taxon>
        <taxon>Flavobacteriales</taxon>
        <taxon>Weeksellaceae</taxon>
        <taxon>Chryseobacterium group</taxon>
        <taxon>Chryseobacterium</taxon>
    </lineage>
</organism>
<keyword evidence="2" id="KW-1185">Reference proteome</keyword>
<evidence type="ECO:0000313" key="2">
    <source>
        <dbReference type="Proteomes" id="UP000294419"/>
    </source>
</evidence>
<accession>A0A4P6ZFV0</accession>
<dbReference type="AlphaFoldDB" id="A0A4P6ZFV0"/>